<protein>
    <submittedName>
        <fullName evidence="1">Uncharacterized protein</fullName>
    </submittedName>
</protein>
<feature type="non-terminal residue" evidence="1">
    <location>
        <position position="1"/>
    </location>
</feature>
<proteinExistence type="predicted"/>
<dbReference type="Proteomes" id="UP001211065">
    <property type="component" value="Unassembled WGS sequence"/>
</dbReference>
<comment type="caution">
    <text evidence="1">The sequence shown here is derived from an EMBL/GenBank/DDBJ whole genome shotgun (WGS) entry which is preliminary data.</text>
</comment>
<reference evidence="1" key="1">
    <citation type="submission" date="2020-05" db="EMBL/GenBank/DDBJ databases">
        <title>Phylogenomic resolution of chytrid fungi.</title>
        <authorList>
            <person name="Stajich J.E."/>
            <person name="Amses K."/>
            <person name="Simmons R."/>
            <person name="Seto K."/>
            <person name="Myers J."/>
            <person name="Bonds A."/>
            <person name="Quandt C.A."/>
            <person name="Barry K."/>
            <person name="Liu P."/>
            <person name="Grigoriev I."/>
            <person name="Longcore J.E."/>
            <person name="James T.Y."/>
        </authorList>
    </citation>
    <scope>NUCLEOTIDE SEQUENCE</scope>
    <source>
        <strain evidence="1">JEL0476</strain>
    </source>
</reference>
<sequence>ELQLPENIKCKNENRDYAAMGNGYSSIKNHLEKKKVKSATDIKDLQYESLCSTSKRCNAPDAAESAKSASAS</sequence>
<evidence type="ECO:0000313" key="1">
    <source>
        <dbReference type="EMBL" id="KAJ3220315.1"/>
    </source>
</evidence>
<dbReference type="EMBL" id="JADGJW010000307">
    <property type="protein sequence ID" value="KAJ3220315.1"/>
    <property type="molecule type" value="Genomic_DNA"/>
</dbReference>
<gene>
    <name evidence="1" type="ORF">HK099_004387</name>
</gene>
<name>A0AAD5U0B4_9FUNG</name>
<organism evidence="1 2">
    <name type="scientific">Clydaea vesicula</name>
    <dbReference type="NCBI Taxonomy" id="447962"/>
    <lineage>
        <taxon>Eukaryota</taxon>
        <taxon>Fungi</taxon>
        <taxon>Fungi incertae sedis</taxon>
        <taxon>Chytridiomycota</taxon>
        <taxon>Chytridiomycota incertae sedis</taxon>
        <taxon>Chytridiomycetes</taxon>
        <taxon>Lobulomycetales</taxon>
        <taxon>Lobulomycetaceae</taxon>
        <taxon>Clydaea</taxon>
    </lineage>
</organism>
<evidence type="ECO:0000313" key="2">
    <source>
        <dbReference type="Proteomes" id="UP001211065"/>
    </source>
</evidence>
<accession>A0AAD5U0B4</accession>
<dbReference type="AlphaFoldDB" id="A0AAD5U0B4"/>
<keyword evidence="2" id="KW-1185">Reference proteome</keyword>